<dbReference type="EMBL" id="PGGO01000028">
    <property type="protein sequence ID" value="PSH62616.1"/>
    <property type="molecule type" value="Genomic_DNA"/>
</dbReference>
<dbReference type="Proteomes" id="UP000241444">
    <property type="component" value="Unassembled WGS sequence"/>
</dbReference>
<accession>A0A2P7B833</accession>
<feature type="transmembrane region" description="Helical" evidence="1">
    <location>
        <begin position="170"/>
        <end position="193"/>
    </location>
</feature>
<keyword evidence="1" id="KW-1133">Transmembrane helix</keyword>
<dbReference type="AlphaFoldDB" id="A0A2P7B833"/>
<sequence>MIQSQIQEFSSILRYTYRGNSRIEARSFLFLSVFVVFILPYSILNLFSFKDLFCLLSQRSCYDFAYLKSIDYEQFANAYFGGLFIQIGAAIGCTIYLAYLYISCPNKVFVTDKAHIYVVYSIVFVVVLFAFGRFSLTITDFDSLNPTASWFQDNPLRHGRLVPQPASKTVFLFTGLTTIVLAGCVLGIIKMIAPMAFGIRIKFNDIQQELDLHGNHDSIQR</sequence>
<evidence type="ECO:0000256" key="1">
    <source>
        <dbReference type="SAM" id="Phobius"/>
    </source>
</evidence>
<dbReference type="RefSeq" id="WP_106713777.1">
    <property type="nucleotide sequence ID" value="NZ_PGGO01000028.1"/>
</dbReference>
<keyword evidence="1" id="KW-0472">Membrane</keyword>
<comment type="caution">
    <text evidence="2">The sequence shown here is derived from an EMBL/GenBank/DDBJ whole genome shotgun (WGS) entry which is preliminary data.</text>
</comment>
<keyword evidence="1" id="KW-0812">Transmembrane</keyword>
<evidence type="ECO:0000313" key="3">
    <source>
        <dbReference type="Proteomes" id="UP000241444"/>
    </source>
</evidence>
<keyword evidence="3" id="KW-1185">Reference proteome</keyword>
<protein>
    <submittedName>
        <fullName evidence="2">Uncharacterized protein</fullName>
    </submittedName>
</protein>
<gene>
    <name evidence="2" type="ORF">CU102_24910</name>
</gene>
<evidence type="ECO:0000313" key="2">
    <source>
        <dbReference type="EMBL" id="PSH62616.1"/>
    </source>
</evidence>
<feature type="transmembrane region" description="Helical" evidence="1">
    <location>
        <begin position="28"/>
        <end position="49"/>
    </location>
</feature>
<organism evidence="2 3">
    <name type="scientific">Phyllobacterium brassicacearum</name>
    <dbReference type="NCBI Taxonomy" id="314235"/>
    <lineage>
        <taxon>Bacteria</taxon>
        <taxon>Pseudomonadati</taxon>
        <taxon>Pseudomonadota</taxon>
        <taxon>Alphaproteobacteria</taxon>
        <taxon>Hyphomicrobiales</taxon>
        <taxon>Phyllobacteriaceae</taxon>
        <taxon>Phyllobacterium</taxon>
    </lineage>
</organism>
<feature type="transmembrane region" description="Helical" evidence="1">
    <location>
        <begin position="78"/>
        <end position="102"/>
    </location>
</feature>
<feature type="transmembrane region" description="Helical" evidence="1">
    <location>
        <begin position="114"/>
        <end position="136"/>
    </location>
</feature>
<proteinExistence type="predicted"/>
<name>A0A2P7B833_9HYPH</name>
<reference evidence="3" key="1">
    <citation type="submission" date="2017-11" db="EMBL/GenBank/DDBJ databases">
        <authorList>
            <person name="Kuznetsova I."/>
            <person name="Sazanova A."/>
            <person name="Chirak E."/>
            <person name="Safronova V."/>
            <person name="Willems A."/>
        </authorList>
    </citation>
    <scope>NUCLEOTIDE SEQUENCE [LARGE SCALE GENOMIC DNA]</scope>
    <source>
        <strain evidence="3">STM 196</strain>
    </source>
</reference>